<comment type="caution">
    <text evidence="1">The sequence shown here is derived from an EMBL/GenBank/DDBJ whole genome shotgun (WGS) entry which is preliminary data.</text>
</comment>
<evidence type="ECO:0000313" key="2">
    <source>
        <dbReference type="Proteomes" id="UP000294746"/>
    </source>
</evidence>
<protein>
    <submittedName>
        <fullName evidence="1">Uncharacterized protein</fullName>
    </submittedName>
</protein>
<accession>A0A4R2RRZ2</accession>
<dbReference type="EMBL" id="SLXV01000027">
    <property type="protein sequence ID" value="TCP66083.1"/>
    <property type="molecule type" value="Genomic_DNA"/>
</dbReference>
<gene>
    <name evidence="1" type="ORF">EDD57_12718</name>
</gene>
<sequence>MDILYSPQPPTYQEAKQLLMEAIDTQNEETIKELFRALHNQGIFEDLTALYPRKL</sequence>
<name>A0A4R2RRZ2_9BACL</name>
<proteinExistence type="predicted"/>
<dbReference type="Proteomes" id="UP000294746">
    <property type="component" value="Unassembled WGS sequence"/>
</dbReference>
<keyword evidence="2" id="KW-1185">Reference proteome</keyword>
<reference evidence="1 2" key="1">
    <citation type="submission" date="2019-03" db="EMBL/GenBank/DDBJ databases">
        <title>Genomic Encyclopedia of Type Strains, Phase IV (KMG-IV): sequencing the most valuable type-strain genomes for metagenomic binning, comparative biology and taxonomic classification.</title>
        <authorList>
            <person name="Goeker M."/>
        </authorList>
    </citation>
    <scope>NUCLEOTIDE SEQUENCE [LARGE SCALE GENOMIC DNA]</scope>
    <source>
        <strain evidence="1 2">DSM 46831</strain>
    </source>
</reference>
<evidence type="ECO:0000313" key="1">
    <source>
        <dbReference type="EMBL" id="TCP66083.1"/>
    </source>
</evidence>
<dbReference type="RefSeq" id="WP_165873742.1">
    <property type="nucleotide sequence ID" value="NZ_SLXV01000027.1"/>
</dbReference>
<dbReference type="AlphaFoldDB" id="A0A4R2RRZ2"/>
<organism evidence="1 2">
    <name type="scientific">Baia soyae</name>
    <dbReference type="NCBI Taxonomy" id="1544746"/>
    <lineage>
        <taxon>Bacteria</taxon>
        <taxon>Bacillati</taxon>
        <taxon>Bacillota</taxon>
        <taxon>Bacilli</taxon>
        <taxon>Bacillales</taxon>
        <taxon>Thermoactinomycetaceae</taxon>
        <taxon>Baia</taxon>
    </lineage>
</organism>